<evidence type="ECO:0000259" key="24">
    <source>
        <dbReference type="PROSITE" id="PS51190"/>
    </source>
</evidence>
<dbReference type="InterPro" id="IPR000403">
    <property type="entry name" value="PI3/4_kinase_cat_dom"/>
</dbReference>
<dbReference type="InterPro" id="IPR044107">
    <property type="entry name" value="PIKKc_ATM"/>
</dbReference>
<dbReference type="GO" id="GO:0005634">
    <property type="term" value="C:nucleus"/>
    <property type="evidence" value="ECO:0007669"/>
    <property type="project" value="UniProtKB-SubCell"/>
</dbReference>
<dbReference type="OrthoDB" id="381190at2759"/>
<feature type="domain" description="PI3K/PI4K catalytic" evidence="22">
    <location>
        <begin position="2472"/>
        <end position="2783"/>
    </location>
</feature>
<evidence type="ECO:0000256" key="10">
    <source>
        <dbReference type="ARBA" id="ARBA00022741"/>
    </source>
</evidence>
<feature type="region of interest" description="Disordered" evidence="21">
    <location>
        <begin position="2756"/>
        <end position="2780"/>
    </location>
</feature>
<comment type="catalytic activity">
    <reaction evidence="19">
        <text>L-seryl-[protein] + ATP = O-phospho-L-seryl-[protein] + ADP + H(+)</text>
        <dbReference type="Rhea" id="RHEA:17989"/>
        <dbReference type="Rhea" id="RHEA-COMP:9863"/>
        <dbReference type="Rhea" id="RHEA-COMP:11604"/>
        <dbReference type="ChEBI" id="CHEBI:15378"/>
        <dbReference type="ChEBI" id="CHEBI:29999"/>
        <dbReference type="ChEBI" id="CHEBI:30616"/>
        <dbReference type="ChEBI" id="CHEBI:83421"/>
        <dbReference type="ChEBI" id="CHEBI:456216"/>
        <dbReference type="EC" id="2.7.11.1"/>
    </reaction>
</comment>
<dbReference type="GO" id="GO:0000781">
    <property type="term" value="C:chromosome, telomeric region"/>
    <property type="evidence" value="ECO:0007669"/>
    <property type="project" value="UniProtKB-SubCell"/>
</dbReference>
<evidence type="ECO:0000256" key="15">
    <source>
        <dbReference type="ARBA" id="ARBA00022895"/>
    </source>
</evidence>
<dbReference type="InterPro" id="IPR036940">
    <property type="entry name" value="PI3/4_kinase_cat_sf"/>
</dbReference>
<evidence type="ECO:0000256" key="2">
    <source>
        <dbReference type="ARBA" id="ARBA00004574"/>
    </source>
</evidence>
<keyword evidence="9 20" id="KW-0808">Transferase</keyword>
<dbReference type="FunFam" id="3.30.1010.10:FF:000019">
    <property type="entry name" value="Serine/threonine-protein kinase Tel1"/>
    <property type="match status" value="1"/>
</dbReference>
<evidence type="ECO:0000313" key="25">
    <source>
        <dbReference type="EMBL" id="EGD96614.1"/>
    </source>
</evidence>
<dbReference type="InterPro" id="IPR014009">
    <property type="entry name" value="PIK_FAT"/>
</dbReference>
<evidence type="ECO:0000313" key="26">
    <source>
        <dbReference type="Proteomes" id="UP000009172"/>
    </source>
</evidence>
<evidence type="ECO:0000256" key="4">
    <source>
        <dbReference type="ARBA" id="ARBA00011370"/>
    </source>
</evidence>
<keyword evidence="7 20" id="KW-0158">Chromosome</keyword>
<keyword evidence="14 20" id="KW-0156">Chromatin regulator</keyword>
<dbReference type="PROSITE" id="PS00915">
    <property type="entry name" value="PI3_4_KINASE_1"/>
    <property type="match status" value="1"/>
</dbReference>
<evidence type="ECO:0000256" key="13">
    <source>
        <dbReference type="ARBA" id="ARBA00022840"/>
    </source>
</evidence>
<evidence type="ECO:0000256" key="21">
    <source>
        <dbReference type="SAM" id="MobiDB-lite"/>
    </source>
</evidence>
<protein>
    <recommendedName>
        <fullName evidence="6 20">Serine/threonine-protein kinase Tel1</fullName>
        <ecNumber evidence="5 20">2.7.11.1</ecNumber>
    </recommendedName>
</protein>
<dbReference type="GO" id="GO:0005524">
    <property type="term" value="F:ATP binding"/>
    <property type="evidence" value="ECO:0007669"/>
    <property type="project" value="UniProtKB-KW"/>
</dbReference>
<dbReference type="GO" id="GO:0004674">
    <property type="term" value="F:protein serine/threonine kinase activity"/>
    <property type="evidence" value="ECO:0007669"/>
    <property type="project" value="UniProtKB-KW"/>
</dbReference>
<evidence type="ECO:0000256" key="1">
    <source>
        <dbReference type="ARBA" id="ARBA00004123"/>
    </source>
</evidence>
<dbReference type="PROSITE" id="PS51190">
    <property type="entry name" value="FATC"/>
    <property type="match status" value="1"/>
</dbReference>
<dbReference type="PROSITE" id="PS51189">
    <property type="entry name" value="FAT"/>
    <property type="match status" value="1"/>
</dbReference>
<evidence type="ECO:0000256" key="18">
    <source>
        <dbReference type="ARBA" id="ARBA00047899"/>
    </source>
</evidence>
<evidence type="ECO:0000256" key="3">
    <source>
        <dbReference type="ARBA" id="ARBA00010769"/>
    </source>
</evidence>
<reference evidence="26" key="1">
    <citation type="journal article" date="2012" name="MBio">
        <title>Comparative genome analysis of Trichophyton rubrum and related dermatophytes reveals candidate genes involved in infection.</title>
        <authorList>
            <person name="Martinez D.A."/>
            <person name="Oliver B.G."/>
            <person name="Graeser Y."/>
            <person name="Goldberg J.M."/>
            <person name="Li W."/>
            <person name="Martinez-Rossi N.M."/>
            <person name="Monod M."/>
            <person name="Shelest E."/>
            <person name="Barton R.C."/>
            <person name="Birch E."/>
            <person name="Brakhage A.A."/>
            <person name="Chen Z."/>
            <person name="Gurr S.J."/>
            <person name="Heiman D."/>
            <person name="Heitman J."/>
            <person name="Kosti I."/>
            <person name="Rossi A."/>
            <person name="Saif S."/>
            <person name="Samalova M."/>
            <person name="Saunders C.W."/>
            <person name="Shea T."/>
            <person name="Summerbell R.C."/>
            <person name="Xu J."/>
            <person name="Young S."/>
            <person name="Zeng Q."/>
            <person name="Birren B.W."/>
            <person name="Cuomo C.A."/>
            <person name="White T.C."/>
        </authorList>
    </citation>
    <scope>NUCLEOTIDE SEQUENCE [LARGE SCALE GENOMIC DNA]</scope>
    <source>
        <strain evidence="26">CBS 112818</strain>
    </source>
</reference>
<evidence type="ECO:0000256" key="16">
    <source>
        <dbReference type="ARBA" id="ARBA00023242"/>
    </source>
</evidence>
<dbReference type="SMART" id="SM00146">
    <property type="entry name" value="PI3Kc"/>
    <property type="match status" value="1"/>
</dbReference>
<evidence type="ECO:0000256" key="12">
    <source>
        <dbReference type="ARBA" id="ARBA00022777"/>
    </source>
</evidence>
<evidence type="ECO:0000256" key="14">
    <source>
        <dbReference type="ARBA" id="ARBA00022853"/>
    </source>
</evidence>
<keyword evidence="12 20" id="KW-0418">Kinase</keyword>
<comment type="catalytic activity">
    <reaction evidence="18 20">
        <text>L-threonyl-[protein] + ATP = O-phospho-L-threonyl-[protein] + ADP + H(+)</text>
        <dbReference type="Rhea" id="RHEA:46608"/>
        <dbReference type="Rhea" id="RHEA-COMP:11060"/>
        <dbReference type="Rhea" id="RHEA-COMP:11605"/>
        <dbReference type="ChEBI" id="CHEBI:15378"/>
        <dbReference type="ChEBI" id="CHEBI:30013"/>
        <dbReference type="ChEBI" id="CHEBI:30616"/>
        <dbReference type="ChEBI" id="CHEBI:61977"/>
        <dbReference type="ChEBI" id="CHEBI:456216"/>
        <dbReference type="EC" id="2.7.11.1"/>
    </reaction>
</comment>
<dbReference type="PANTHER" id="PTHR37079:SF4">
    <property type="entry name" value="SERINE_THREONINE-PROTEIN KINASE ATM"/>
    <property type="match status" value="1"/>
</dbReference>
<evidence type="ECO:0000256" key="8">
    <source>
        <dbReference type="ARBA" id="ARBA00022527"/>
    </source>
</evidence>
<dbReference type="GO" id="GO:0006325">
    <property type="term" value="P:chromatin organization"/>
    <property type="evidence" value="ECO:0007669"/>
    <property type="project" value="UniProtKB-KW"/>
</dbReference>
<dbReference type="Gene3D" id="1.10.1070.11">
    <property type="entry name" value="Phosphatidylinositol 3-/4-kinase, catalytic domain"/>
    <property type="match status" value="1"/>
</dbReference>
<dbReference type="InterPro" id="IPR018936">
    <property type="entry name" value="PI3/4_kinase_CS"/>
</dbReference>
<dbReference type="InterPro" id="IPR021668">
    <property type="entry name" value="TAN"/>
</dbReference>
<keyword evidence="26" id="KW-1185">Reference proteome</keyword>
<dbReference type="SMART" id="SM01342">
    <property type="entry name" value="TAN"/>
    <property type="match status" value="1"/>
</dbReference>
<dbReference type="PROSITE" id="PS50290">
    <property type="entry name" value="PI3_4_KINASE_3"/>
    <property type="match status" value="1"/>
</dbReference>
<dbReference type="PROSITE" id="PS00916">
    <property type="entry name" value="PI3_4_KINASE_2"/>
    <property type="match status" value="1"/>
</dbReference>
<keyword evidence="13 20" id="KW-0067">ATP-binding</keyword>
<feature type="compositionally biased region" description="Polar residues" evidence="21">
    <location>
        <begin position="2763"/>
        <end position="2777"/>
    </location>
</feature>
<proteinExistence type="inferred from homology"/>
<keyword evidence="16 20" id="KW-0539">Nucleus</keyword>
<evidence type="ECO:0000256" key="5">
    <source>
        <dbReference type="ARBA" id="ARBA00012513"/>
    </source>
</evidence>
<keyword evidence="11 20" id="KW-0227">DNA damage</keyword>
<dbReference type="GO" id="GO:0106310">
    <property type="term" value="F:protein serine kinase activity"/>
    <property type="evidence" value="ECO:0007669"/>
    <property type="project" value="RHEA"/>
</dbReference>
<dbReference type="InterPro" id="IPR038980">
    <property type="entry name" value="ATM_plant"/>
</dbReference>
<evidence type="ECO:0000256" key="19">
    <source>
        <dbReference type="ARBA" id="ARBA00048679"/>
    </source>
</evidence>
<comment type="similarity">
    <text evidence="3 20">Belongs to the PI3/PI4-kinase family. ATM subfamily.</text>
</comment>
<dbReference type="Gene3D" id="3.30.1010.10">
    <property type="entry name" value="Phosphatidylinositol 3-kinase Catalytic Subunit, Chain A, domain 4"/>
    <property type="match status" value="1"/>
</dbReference>
<evidence type="ECO:0000259" key="23">
    <source>
        <dbReference type="PROSITE" id="PS51189"/>
    </source>
</evidence>
<dbReference type="GO" id="GO:0006281">
    <property type="term" value="P:DNA repair"/>
    <property type="evidence" value="ECO:0007669"/>
    <property type="project" value="InterPro"/>
</dbReference>
<dbReference type="EC" id="2.7.11.1" evidence="5 20"/>
<dbReference type="Proteomes" id="UP000009172">
    <property type="component" value="Unassembled WGS sequence"/>
</dbReference>
<dbReference type="SUPFAM" id="SSF56112">
    <property type="entry name" value="Protein kinase-like (PK-like)"/>
    <property type="match status" value="1"/>
</dbReference>
<evidence type="ECO:0000256" key="9">
    <source>
        <dbReference type="ARBA" id="ARBA00022679"/>
    </source>
</evidence>
<accession>F2RZ65</accession>
<sequence length="2832" mass="316740">MGEVSVDQAVNLISSGRLKDRIDGLEDLKHILLQNRRSPRLGSLNDKVYHGIFETLFRFIAIEKSTFSKANRAVSKTQAASRLAKCAGVIRTAAEVSLHRIRTKTVIALVNHVIDSLTVPGEGLWESLSADYIKTLRVILQYPPHVEHLSKDVWCDLLEFCLQGLGLTGDSNSLQMSIRRGRSIPPEEFSQSSRSTPHPTSAQSSYPSSKQDSRGSSEDLEVCIQLLVSCPGMPVLENAPKLFHNLSKYLTSLNPMGSAPHAAFTALNTTLSIAILENITLVQDTLCAVIPTIRRYWSTKSVVLKEEMLATLLIGKEILCRRGQTLQPELDIEIIQGIVDRLHSEYVRLPEREALQLDDLTFSLHNIPTHVGLQVISPNTGVSKAMQNWTILSLIAAFSRLIDDYHSREKRDLAEEKSFNKKQHLLSRIDDILMDASRPTGNSRICALQLIPFIVSEKEPEVGSLSTLLGQLVKNTLDDNVVVASWSIVAIASLTSCQYAKSDQLKETWLQAWELGVRNISSPAISRAVCHFMALSIHSKLLSYSDIARTLDSLVSSADLNGPANLNDSSLNLWVNVLELFSEANATQSQSLVKQAFPTDRVQTSHMATFARPLPLLGILLSCFGESIPNPDISSTGPVNRISKVWMHLQQYAKILDYLTLTNKKMAVHLGTVDNVPTYVATQHHPSETLVLDLLQNKIDTFHQVWAALCTDKGHHITVEIIQVLTSLCIVSIVLMEFIPQSVRCQHTQDSVLKLWASLCDKFSKDEEHLNTCLEVLAPIALSLKTPFDSKDIILRGLVRMSVLLAPILERGRQSDEINSQPSDTMDVDADFPSQRPAAMESSLISKIHRSDSAVSLFPDSASVRIAASIQLMVICKIRLAEEPCLLLDGPLIGYLTTLTETDILVGWKYVIDILKGRPDVSRANACRVIEYFGEKCLESYQLEGCESAICACISLVGCYVNLWTGSERDELFESASELYAWFTDVLLGEGLGSSKVLIRLSDLSEAILRANPSHLKETRQASPRTTLFRILRDGDLAVKFHISQLIPDIFSRFVLKEHDAILEDVIDRLPQDSTWAEGIALRLYLFAQLASRWHTLLRQSIYRIFETSGNVPTSIPHAKACLQEISVELGLDGPKEVFQLFTPQILYTWMDKESVTDVPFAVFGYPTLRELLIDIQDEVVGQTAMREKEDDKKAIEALSLVTYSMPPSQESREPKGADREMINILGKEKFFQLSEKYFPQTVATLFGSIDQTRTDSEGIEKRPTFLHALVAWQNIHERSHSTSALPLSQQPCFRARYLLDEIEFLCKRSGFDIETMWTPSLVCFVARTLLDSTHAALGSLHTCSVIRKLKILICVAGQILLYDYPFEMLLRGLSPFLTDFHCAEDAIGLVWYLIENGKAYLSDNPSFTAGLAVSILASLREFLSAPQASTTQRAHFKATLAKAHEFHLWFSDFLKTYSPSAEYSTLDGTSTESLRRIIHASQNIQLVGNGIKGTYESELILELLGDKISGRNLLTAHTSNLVLSQLCGSFQRPDTFRDDVLGEDAVAASHAMTLWSSVENRTLGKSFRLWLARVLGRAYAATGVVDPSFRKEQKSEFLDYSRDGFLSGSKIAILRILCDSLSNSSGPAGLAERTLQMILNNITRDPQIDECMQIIPPTLLKALTWEPYQCPMLVFPTSAMAHFLSLPQQDAINTASGFAQHLALFLCNQVTNDAVIGALPKIIFEVPSFAVQLLPYILHDVLLSEIDSNQKTRTEVSELFKETPGNSYDPILPHIRLIITCILYLRRQPVPRENTMNDRNGWLDIDFMLAATAASRCQMYKTSLLFLEICHSQAVGASRRSSTVAPPESTELLHRIFKNIDDPDSFYGIQQDQSLDAVLKKLEHESSGLKNLFFQSANFDTDLKLGQSIDDGGAFEMIKALNYTNLQGLSSAMFHSCTPTCASNEAFDYMLSTNIYLQQWDIPVPTTTSPTGTLFKSLQALNSLEDRIQIIKSLDDCFLEIIDRLNQGNQSLSSLKSSMTVLGILTEIDEIIMSDNSSHLQEAWDRLTSRGEWLKSESFQDISQILISREAIFSSISRRSHLKKMINLNSRDAQILEAKCIRESLRISTEHGIPQASLQSAMSLSKLVQPCAELGVKIDAATAFDLANVLWDQGEMKTSIKILQNLSSQKGLHSQTIPVSVAEILASLGHHIAEARLEQPDAIIQSYLAPSIKELKGEYTGGEAGLVFHQFATFCDQQLQNPDTLEDFVRLEHLRTRKLKEVADLEEMMKASDGKTKDQLPCDTFANDVLRFCALWFDNSENEQANNAVSSYLREVPTRKFASLMNQLSSRLLDVADTFQPLLSSLVLQICIDHPYHGMYHLFVNSRSKKDNDPKAVSRYNAAGKIVDVLKKSKRSGEWLAIHNTSYHYLNFAAEPLEGKVKSGSKLVLKKTIYGTRMQSAISNTKIPPPTMTIPLRADCDYSDVPHLVSFQPTFTIASGISAPKIVTAVASNGIRYKQLFKSGNDDLRQDAIMEQTFEQVSDLLRDHRDTRQRKLGIRTYKVLPLASNSGIIEFVQNTMPLNDYLLPAHQRYFPRDFKPNQCRKFINDAQSKSRDQRIKAYRHVTDHFHPVMKYFFMEKFLNPDDWFSKRLAYTRSTAAISMLGHVLGLGDRHGHNILLDTETGEAVHIDLGVAFEQGRVLPIPESVPFRLTRDLVDGMGITKTEGVFRRSCEFTLAALREESYSIMTILDVLRYDPLYSWTLSPLRMKKMQDAQEAENGAVTSNEGGKKTNLNEPNEADRALTVVRKKLGKSLSVAATVNELIQQATDEKNLAVLYCGKYINYLTNEFL</sequence>
<dbReference type="HOGENOM" id="CLU_000178_8_2_1"/>
<dbReference type="Pfam" id="PF00454">
    <property type="entry name" value="PI3_PI4_kinase"/>
    <property type="match status" value="1"/>
</dbReference>
<dbReference type="PANTHER" id="PTHR37079">
    <property type="entry name" value="SERINE/THREONINE-PROTEIN KINASE ATM"/>
    <property type="match status" value="1"/>
</dbReference>
<feature type="domain" description="FAT" evidence="23">
    <location>
        <begin position="1810"/>
        <end position="2369"/>
    </location>
</feature>
<comment type="subcellular location">
    <subcellularLocation>
        <location evidence="2 20">Chromosome</location>
        <location evidence="2 20">Telomere</location>
    </subcellularLocation>
    <subcellularLocation>
        <location evidence="1 20">Nucleus</location>
    </subcellularLocation>
</comment>
<keyword evidence="15 20" id="KW-0779">Telomere</keyword>
<evidence type="ECO:0000256" key="17">
    <source>
        <dbReference type="ARBA" id="ARBA00025079"/>
    </source>
</evidence>
<evidence type="ECO:0000256" key="20">
    <source>
        <dbReference type="RuleBase" id="RU365027"/>
    </source>
</evidence>
<dbReference type="SMART" id="SM01343">
    <property type="entry name" value="FATC"/>
    <property type="match status" value="1"/>
</dbReference>
<evidence type="ECO:0000256" key="7">
    <source>
        <dbReference type="ARBA" id="ARBA00022454"/>
    </source>
</evidence>
<feature type="domain" description="FATC" evidence="24">
    <location>
        <begin position="2794"/>
        <end position="2826"/>
    </location>
</feature>
<dbReference type="InterPro" id="IPR003152">
    <property type="entry name" value="FATC_dom"/>
</dbReference>
<dbReference type="GO" id="GO:0035556">
    <property type="term" value="P:intracellular signal transduction"/>
    <property type="evidence" value="ECO:0007669"/>
    <property type="project" value="UniProtKB-ARBA"/>
</dbReference>
<dbReference type="InterPro" id="IPR011009">
    <property type="entry name" value="Kinase-like_dom_sf"/>
</dbReference>
<keyword evidence="10 20" id="KW-0547">Nucleotide-binding</keyword>
<feature type="compositionally biased region" description="Polar residues" evidence="21">
    <location>
        <begin position="189"/>
        <end position="210"/>
    </location>
</feature>
<organism evidence="25 26">
    <name type="scientific">Trichophyton tonsurans (strain CBS 112818)</name>
    <name type="common">Scalp ringworm fungus</name>
    <dbReference type="NCBI Taxonomy" id="647933"/>
    <lineage>
        <taxon>Eukaryota</taxon>
        <taxon>Fungi</taxon>
        <taxon>Dikarya</taxon>
        <taxon>Ascomycota</taxon>
        <taxon>Pezizomycotina</taxon>
        <taxon>Eurotiomycetes</taxon>
        <taxon>Eurotiomycetidae</taxon>
        <taxon>Onygenales</taxon>
        <taxon>Arthrodermataceae</taxon>
        <taxon>Trichophyton</taxon>
    </lineage>
</organism>
<name>F2RZ65_TRIT1</name>
<comment type="function">
    <text evidence="17 20">Serine/threonine protein kinase which activates checkpoint signaling upon genotoxic stresses such as ionizing radiation (IR), ultraviolet light (UV), or DNA replication stalling, thereby acting as a DNA damage sensor. Recognizes the substrate consensus sequence [ST]-Q. Phosphorylates histone H2A to form H2AS128ph (gamma-H2A) at sites of DNA damage, involved in the regulation of DNA damage response mechanism. Required for the control of telomere length and genome stability.</text>
</comment>
<keyword evidence="8 20" id="KW-0723">Serine/threonine-protein kinase</keyword>
<evidence type="ECO:0000256" key="11">
    <source>
        <dbReference type="ARBA" id="ARBA00022763"/>
    </source>
</evidence>
<feature type="region of interest" description="Disordered" evidence="21">
    <location>
        <begin position="185"/>
        <end position="215"/>
    </location>
</feature>
<dbReference type="CDD" id="cd05171">
    <property type="entry name" value="PIKKc_ATM"/>
    <property type="match status" value="1"/>
</dbReference>
<gene>
    <name evidence="25" type="ORF">TESG_04050</name>
</gene>
<dbReference type="EMBL" id="GG698495">
    <property type="protein sequence ID" value="EGD96614.1"/>
    <property type="molecule type" value="Genomic_DNA"/>
</dbReference>
<dbReference type="Pfam" id="PF02260">
    <property type="entry name" value="FATC"/>
    <property type="match status" value="1"/>
</dbReference>
<evidence type="ECO:0000256" key="6">
    <source>
        <dbReference type="ARBA" id="ARBA00014619"/>
    </source>
</evidence>
<dbReference type="Pfam" id="PF11640">
    <property type="entry name" value="TAN"/>
    <property type="match status" value="1"/>
</dbReference>
<comment type="subunit">
    <text evidence="4">Associates with DNA double-strand breaks.</text>
</comment>
<evidence type="ECO:0000259" key="22">
    <source>
        <dbReference type="PROSITE" id="PS50290"/>
    </source>
</evidence>